<reference evidence="1" key="2">
    <citation type="submission" date="2022-06" db="UniProtKB">
        <authorList>
            <consortium name="EnsemblMetazoa"/>
        </authorList>
    </citation>
    <scope>IDENTIFICATION</scope>
    <source>
        <strain evidence="1">PS312</strain>
    </source>
</reference>
<reference evidence="2" key="1">
    <citation type="journal article" date="2008" name="Nat. Genet.">
        <title>The Pristionchus pacificus genome provides a unique perspective on nematode lifestyle and parasitism.</title>
        <authorList>
            <person name="Dieterich C."/>
            <person name="Clifton S.W."/>
            <person name="Schuster L.N."/>
            <person name="Chinwalla A."/>
            <person name="Delehaunty K."/>
            <person name="Dinkelacker I."/>
            <person name="Fulton L."/>
            <person name="Fulton R."/>
            <person name="Godfrey J."/>
            <person name="Minx P."/>
            <person name="Mitreva M."/>
            <person name="Roeseler W."/>
            <person name="Tian H."/>
            <person name="Witte H."/>
            <person name="Yang S.P."/>
            <person name="Wilson R.K."/>
            <person name="Sommer R.J."/>
        </authorList>
    </citation>
    <scope>NUCLEOTIDE SEQUENCE [LARGE SCALE GENOMIC DNA]</scope>
    <source>
        <strain evidence="2">PS312</strain>
    </source>
</reference>
<dbReference type="OMA" id="DGRAFCN"/>
<keyword evidence="2" id="KW-1185">Reference proteome</keyword>
<organism evidence="1 2">
    <name type="scientific">Pristionchus pacificus</name>
    <name type="common">Parasitic nematode worm</name>
    <dbReference type="NCBI Taxonomy" id="54126"/>
    <lineage>
        <taxon>Eukaryota</taxon>
        <taxon>Metazoa</taxon>
        <taxon>Ecdysozoa</taxon>
        <taxon>Nematoda</taxon>
        <taxon>Chromadorea</taxon>
        <taxon>Rhabditida</taxon>
        <taxon>Rhabditina</taxon>
        <taxon>Diplogasteromorpha</taxon>
        <taxon>Diplogasteroidea</taxon>
        <taxon>Neodiplogasteridae</taxon>
        <taxon>Pristionchus</taxon>
    </lineage>
</organism>
<dbReference type="Gene3D" id="3.30.30.120">
    <property type="entry name" value="Diapause-specific peptide"/>
    <property type="match status" value="1"/>
</dbReference>
<dbReference type="AlphaFoldDB" id="A0A454XT81"/>
<dbReference type="Pfam" id="PF08036">
    <property type="entry name" value="Antimicrobial_6"/>
    <property type="match status" value="1"/>
</dbReference>
<sequence length="68" mass="7410">MSTKFFIVLLALICASAVYASSVYVEACNEVCGRSVEERNECCKAHGYQGMIRGYCTDGRAFCNKAVA</sequence>
<protein>
    <submittedName>
        <fullName evidence="1">Uncharacterized protein</fullName>
    </submittedName>
</protein>
<accession>A0A454XT81</accession>
<gene>
    <name evidence="1" type="primary">WBGene00092201</name>
</gene>
<dbReference type="Proteomes" id="UP000005239">
    <property type="component" value="Unassembled WGS sequence"/>
</dbReference>
<dbReference type="InterPro" id="IPR038203">
    <property type="entry name" value="Diapausin_sf"/>
</dbReference>
<evidence type="ECO:0000313" key="1">
    <source>
        <dbReference type="EnsemblMetazoa" id="PPA02647.1"/>
    </source>
</evidence>
<accession>A0A8R1U371</accession>
<proteinExistence type="predicted"/>
<name>A0A454XT81_PRIPA</name>
<dbReference type="EnsemblMetazoa" id="PPA02647.1">
    <property type="protein sequence ID" value="PPA02647.1"/>
    <property type="gene ID" value="WBGene00092201"/>
</dbReference>
<dbReference type="OrthoDB" id="7928468at2759"/>
<evidence type="ECO:0000313" key="2">
    <source>
        <dbReference type="Proteomes" id="UP000005239"/>
    </source>
</evidence>